<gene>
    <name evidence="1" type="ORF">DME_LOCUS7141</name>
</gene>
<dbReference type="WBParaSite" id="DME_0000298201-mRNA-1">
    <property type="protein sequence ID" value="DME_0000298201-mRNA-1"/>
    <property type="gene ID" value="DME_0000298201"/>
</dbReference>
<dbReference type="OrthoDB" id="5831841at2759"/>
<proteinExistence type="predicted"/>
<dbReference type="AlphaFoldDB" id="A0A0N4U7L4"/>
<name>A0A0N4U7L4_DRAME</name>
<reference evidence="1 3" key="2">
    <citation type="submission" date="2018-11" db="EMBL/GenBank/DDBJ databases">
        <authorList>
            <consortium name="Pathogen Informatics"/>
        </authorList>
    </citation>
    <scope>NUCLEOTIDE SEQUENCE [LARGE SCALE GENOMIC DNA]</scope>
</reference>
<accession>A0A0N4U7L4</accession>
<dbReference type="EMBL" id="UYYG01001159">
    <property type="protein sequence ID" value="VDN57168.1"/>
    <property type="molecule type" value="Genomic_DNA"/>
</dbReference>
<evidence type="ECO:0000313" key="1">
    <source>
        <dbReference type="EMBL" id="VDN57168.1"/>
    </source>
</evidence>
<evidence type="ECO:0000313" key="4">
    <source>
        <dbReference type="WBParaSite" id="DME_0000298201-mRNA-1"/>
    </source>
</evidence>
<reference evidence="4" key="1">
    <citation type="submission" date="2017-02" db="UniProtKB">
        <authorList>
            <consortium name="WormBaseParasite"/>
        </authorList>
    </citation>
    <scope>IDENTIFICATION</scope>
</reference>
<protein>
    <submittedName>
        <fullName evidence="4">Regulatory protein zeste</fullName>
    </submittedName>
</protein>
<dbReference type="Proteomes" id="UP000274756">
    <property type="component" value="Unassembled WGS sequence"/>
</dbReference>
<evidence type="ECO:0000313" key="2">
    <source>
        <dbReference type="Proteomes" id="UP000038040"/>
    </source>
</evidence>
<evidence type="ECO:0000313" key="3">
    <source>
        <dbReference type="Proteomes" id="UP000274756"/>
    </source>
</evidence>
<sequence length="444" mass="49310">MVTERGDENFLAKLGESCTENDGKRSISPINDLAKANQSIAQAFGYKAQPSLSDANRFNRERGMEIVNMASKYEALVYYKRKDPSNYGLNSDACLSLRRSVVARNMNKVQNIDSGSIYDINSIHVSPVVEGISGETIDNINLLGILKDGSVENIVREDDKPSNDLLKFLQECRESTSTDGLVSGTPIPITNQQKKERAMFVCQTAEKFEVFESNSRSYQMNAERNELWKKIAALTNEKYGAELGNLTVEQIKKLCANYKRKYPSTFGSALKSVKMEDETVGQTEYSSVQSPQIDFDSESSSTSDFLSRITSTTSCRITKNLSEGANDLIGSLILGKNSDARCRFGSHSDSTFNASTGEPSYIELLALISSRDDEIAQLKRKLEQQSIEHKIHISRLFDKMSAVIKEALSDCVRNELLHTLNGSLSVVNSDNNMISNNTDDDEIP</sequence>
<keyword evidence="3" id="KW-1185">Reference proteome</keyword>
<dbReference type="Proteomes" id="UP000038040">
    <property type="component" value="Unplaced"/>
</dbReference>
<organism evidence="2 4">
    <name type="scientific">Dracunculus medinensis</name>
    <name type="common">Guinea worm</name>
    <dbReference type="NCBI Taxonomy" id="318479"/>
    <lineage>
        <taxon>Eukaryota</taxon>
        <taxon>Metazoa</taxon>
        <taxon>Ecdysozoa</taxon>
        <taxon>Nematoda</taxon>
        <taxon>Chromadorea</taxon>
        <taxon>Rhabditida</taxon>
        <taxon>Spirurina</taxon>
        <taxon>Dracunculoidea</taxon>
        <taxon>Dracunculidae</taxon>
        <taxon>Dracunculus</taxon>
    </lineage>
</organism>